<dbReference type="AlphaFoldDB" id="F4QHU9"/>
<feature type="transmembrane region" description="Helical" evidence="10">
    <location>
        <begin position="330"/>
        <end position="352"/>
    </location>
</feature>
<comment type="similarity">
    <text evidence="9 10 11">Belongs to the MurJ/MviN family.</text>
</comment>
<comment type="subcellular location">
    <subcellularLocation>
        <location evidence="10">Cell inner membrane</location>
        <topology evidence="10">Multi-pass membrane protein</topology>
    </subcellularLocation>
    <subcellularLocation>
        <location evidence="1">Cell membrane</location>
        <topology evidence="1">Multi-pass membrane protein</topology>
    </subcellularLocation>
</comment>
<dbReference type="PANTHER" id="PTHR47019">
    <property type="entry name" value="LIPID II FLIPPASE MURJ"/>
    <property type="match status" value="1"/>
</dbReference>
<sequence>MLRHANAGSPVSDSPVKSSGLVRNSLINSAFTLISRFLGMARDVVITAVMGASGNIAADAYNTALSFPNLFRRIFAEGAFTAAFVPSYSAVLAEEGQAAADKLARDAMATLCCATVVLTIAAQLSMPWLMHVINPGFADTPDKFKLAVVLTQIAMPYLPCMTIVALLSGVLNARGRFIVSAAAPTLLNVVMLAMVLPQTDPVKGAWWASAGIVVAGVAQAALLLWAVRKVGAKVGLNVMPRFTPQIRQLLWLAIPGALAASATQINVWVSGIFASQVDGARTWLTVADRLYQLPLGLVGVAIGVALLPALSRSVQSGDHDRAQQTLDDALIYAMVFTLPATAALIAIPHYLIDGLYTRGEFLPHDALETAAALLHYGWGVPAFVLTRILSPAFYARKDTYGPMKFALVNVAVNLGVGVALFNGVVIDGVQIIPEIGVPGLAIGTSAGAWANVLLMLLTLLKRKVWHLSGRSASALVKIVLCGAVMGVALAFFQANRGLIEAHMAKEFAIVGVCFAGLFLYMALLFVTGATSVSELKAVMRRQG</sequence>
<evidence type="ECO:0000256" key="11">
    <source>
        <dbReference type="PIRNR" id="PIRNR002869"/>
    </source>
</evidence>
<evidence type="ECO:0000313" key="13">
    <source>
        <dbReference type="Proteomes" id="UP000006512"/>
    </source>
</evidence>
<name>F4QHU9_9CAUL</name>
<keyword evidence="6 10" id="KW-1133">Transmembrane helix</keyword>
<dbReference type="GO" id="GO:0071555">
    <property type="term" value="P:cell wall organization"/>
    <property type="evidence" value="ECO:0007669"/>
    <property type="project" value="UniProtKB-UniRule"/>
</dbReference>
<dbReference type="InterPro" id="IPR004268">
    <property type="entry name" value="MurJ"/>
</dbReference>
<comment type="pathway">
    <text evidence="10">Cell wall biogenesis; peptidoglycan biosynthesis.</text>
</comment>
<keyword evidence="2 10" id="KW-1003">Cell membrane</keyword>
<feature type="transmembrane region" description="Helical" evidence="10">
    <location>
        <begin position="146"/>
        <end position="170"/>
    </location>
</feature>
<evidence type="ECO:0000256" key="5">
    <source>
        <dbReference type="ARBA" id="ARBA00022984"/>
    </source>
</evidence>
<feature type="transmembrane region" description="Helical" evidence="10">
    <location>
        <begin position="472"/>
        <end position="492"/>
    </location>
</feature>
<feature type="transmembrane region" description="Helical" evidence="10">
    <location>
        <begin position="177"/>
        <end position="199"/>
    </location>
</feature>
<feature type="transmembrane region" description="Helical" evidence="10">
    <location>
        <begin position="406"/>
        <end position="426"/>
    </location>
</feature>
<dbReference type="HOGENOM" id="CLU_006797_5_0_5"/>
<proteinExistence type="inferred from homology"/>
<dbReference type="UniPathway" id="UPA00219"/>
<keyword evidence="4 10" id="KW-0133">Cell shape</keyword>
<keyword evidence="10 11" id="KW-0961">Cell wall biogenesis/degradation</keyword>
<evidence type="ECO:0000256" key="4">
    <source>
        <dbReference type="ARBA" id="ARBA00022960"/>
    </source>
</evidence>
<evidence type="ECO:0000256" key="3">
    <source>
        <dbReference type="ARBA" id="ARBA00022692"/>
    </source>
</evidence>
<keyword evidence="10" id="KW-0997">Cell inner membrane</keyword>
<keyword evidence="10 11" id="KW-0813">Transport</keyword>
<evidence type="ECO:0000256" key="6">
    <source>
        <dbReference type="ARBA" id="ARBA00022989"/>
    </source>
</evidence>
<feature type="transmembrane region" description="Helical" evidence="10">
    <location>
        <begin position="372"/>
        <end position="394"/>
    </location>
</feature>
<accession>F4QHU9</accession>
<gene>
    <name evidence="12" type="primary">mviN</name>
    <name evidence="10" type="synonym">murJ</name>
    <name evidence="12" type="ORF">ABI_12740</name>
</gene>
<dbReference type="Pfam" id="PF03023">
    <property type="entry name" value="MurJ"/>
    <property type="match status" value="1"/>
</dbReference>
<dbReference type="PIRSF" id="PIRSF002869">
    <property type="entry name" value="MviN"/>
    <property type="match status" value="1"/>
</dbReference>
<organism evidence="12 13">
    <name type="scientific">Asticcacaulis biprosthecium C19</name>
    <dbReference type="NCBI Taxonomy" id="715226"/>
    <lineage>
        <taxon>Bacteria</taxon>
        <taxon>Pseudomonadati</taxon>
        <taxon>Pseudomonadota</taxon>
        <taxon>Alphaproteobacteria</taxon>
        <taxon>Caulobacterales</taxon>
        <taxon>Caulobacteraceae</taxon>
        <taxon>Asticcacaulis</taxon>
    </lineage>
</organism>
<feature type="transmembrane region" description="Helical" evidence="10">
    <location>
        <begin position="438"/>
        <end position="460"/>
    </location>
</feature>
<keyword evidence="7 10" id="KW-0472">Membrane</keyword>
<dbReference type="CDD" id="cd13123">
    <property type="entry name" value="MATE_MurJ_like"/>
    <property type="match status" value="1"/>
</dbReference>
<keyword evidence="5 10" id="KW-0573">Peptidoglycan synthesis</keyword>
<protein>
    <recommendedName>
        <fullName evidence="10">Probable lipid II flippase MurJ</fullName>
    </recommendedName>
</protein>
<evidence type="ECO:0000256" key="10">
    <source>
        <dbReference type="HAMAP-Rule" id="MF_02078"/>
    </source>
</evidence>
<dbReference type="GO" id="GO:0005886">
    <property type="term" value="C:plasma membrane"/>
    <property type="evidence" value="ECO:0007669"/>
    <property type="project" value="UniProtKB-SubCell"/>
</dbReference>
<dbReference type="EMBL" id="GL883077">
    <property type="protein sequence ID" value="EGF92836.1"/>
    <property type="molecule type" value="Genomic_DNA"/>
</dbReference>
<evidence type="ECO:0000256" key="1">
    <source>
        <dbReference type="ARBA" id="ARBA00004651"/>
    </source>
</evidence>
<dbReference type="Proteomes" id="UP000006512">
    <property type="component" value="Unassembled WGS sequence"/>
</dbReference>
<evidence type="ECO:0000256" key="7">
    <source>
        <dbReference type="ARBA" id="ARBA00023136"/>
    </source>
</evidence>
<feature type="transmembrane region" description="Helical" evidence="10">
    <location>
        <begin position="248"/>
        <end position="269"/>
    </location>
</feature>
<feature type="transmembrane region" description="Helical" evidence="10">
    <location>
        <begin position="107"/>
        <end position="126"/>
    </location>
</feature>
<dbReference type="InterPro" id="IPR051050">
    <property type="entry name" value="Lipid_II_flippase_MurJ/MviN"/>
</dbReference>
<feature type="transmembrane region" description="Helical" evidence="10">
    <location>
        <begin position="507"/>
        <end position="532"/>
    </location>
</feature>
<comment type="function">
    <text evidence="8 10 11">Involved in peptidoglycan biosynthesis. Transports lipid-linked peptidoglycan precursors from the inner to the outer leaflet of the cytoplasmic membrane.</text>
</comment>
<dbReference type="PANTHER" id="PTHR47019:SF1">
    <property type="entry name" value="LIPID II FLIPPASE MURJ"/>
    <property type="match status" value="1"/>
</dbReference>
<evidence type="ECO:0000313" key="12">
    <source>
        <dbReference type="EMBL" id="EGF92836.1"/>
    </source>
</evidence>
<dbReference type="OrthoDB" id="9816572at2"/>
<dbReference type="NCBIfam" id="TIGR01695">
    <property type="entry name" value="murJ_mviN"/>
    <property type="match status" value="1"/>
</dbReference>
<dbReference type="PRINTS" id="PR01806">
    <property type="entry name" value="VIRFACTRMVIN"/>
</dbReference>
<dbReference type="GO" id="GO:0034204">
    <property type="term" value="P:lipid translocation"/>
    <property type="evidence" value="ECO:0007669"/>
    <property type="project" value="TreeGrafter"/>
</dbReference>
<dbReference type="GO" id="GO:0008360">
    <property type="term" value="P:regulation of cell shape"/>
    <property type="evidence" value="ECO:0007669"/>
    <property type="project" value="UniProtKB-UniRule"/>
</dbReference>
<evidence type="ECO:0000256" key="8">
    <source>
        <dbReference type="ARBA" id="ARBA00060041"/>
    </source>
</evidence>
<keyword evidence="3 10" id="KW-0812">Transmembrane</keyword>
<feature type="transmembrane region" description="Helical" evidence="10">
    <location>
        <begin position="289"/>
        <end position="310"/>
    </location>
</feature>
<keyword evidence="13" id="KW-1185">Reference proteome</keyword>
<dbReference type="GO" id="GO:0015648">
    <property type="term" value="F:lipid-linked peptidoglycan transporter activity"/>
    <property type="evidence" value="ECO:0007669"/>
    <property type="project" value="UniProtKB-UniRule"/>
</dbReference>
<evidence type="ECO:0000256" key="2">
    <source>
        <dbReference type="ARBA" id="ARBA00022475"/>
    </source>
</evidence>
<dbReference type="GO" id="GO:0009252">
    <property type="term" value="P:peptidoglycan biosynthetic process"/>
    <property type="evidence" value="ECO:0007669"/>
    <property type="project" value="UniProtKB-UniRule"/>
</dbReference>
<dbReference type="HAMAP" id="MF_02078">
    <property type="entry name" value="MurJ_MviN"/>
    <property type="match status" value="1"/>
</dbReference>
<feature type="transmembrane region" description="Helical" evidence="10">
    <location>
        <begin position="205"/>
        <end position="227"/>
    </location>
</feature>
<dbReference type="STRING" id="715226.ABI_12740"/>
<reference evidence="13" key="1">
    <citation type="submission" date="2011-03" db="EMBL/GenBank/DDBJ databases">
        <title>Draft genome sequence of Brevundimonas diminuta.</title>
        <authorList>
            <person name="Brown P.J.B."/>
            <person name="Buechlein A."/>
            <person name="Hemmerich C."/>
            <person name="Brun Y.V."/>
        </authorList>
    </citation>
    <scope>NUCLEOTIDE SEQUENCE [LARGE SCALE GENOMIC DNA]</scope>
    <source>
        <strain evidence="13">C19</strain>
    </source>
</reference>
<dbReference type="eggNOG" id="COG0728">
    <property type="taxonomic scope" value="Bacteria"/>
</dbReference>
<evidence type="ECO:0000256" key="9">
    <source>
        <dbReference type="ARBA" id="ARBA00061532"/>
    </source>
</evidence>
<dbReference type="RefSeq" id="WP_006272018.1">
    <property type="nucleotide sequence ID" value="NZ_GL883077.1"/>
</dbReference>